<dbReference type="InterPro" id="IPR013342">
    <property type="entry name" value="Mandelate_racemase_C"/>
</dbReference>
<dbReference type="Pfam" id="PF02746">
    <property type="entry name" value="MR_MLE_N"/>
    <property type="match status" value="1"/>
</dbReference>
<evidence type="ECO:0000313" key="6">
    <source>
        <dbReference type="Proteomes" id="UP001555826"/>
    </source>
</evidence>
<organism evidence="5 6">
    <name type="scientific">Kineococcus endophyticus</name>
    <dbReference type="NCBI Taxonomy" id="1181883"/>
    <lineage>
        <taxon>Bacteria</taxon>
        <taxon>Bacillati</taxon>
        <taxon>Actinomycetota</taxon>
        <taxon>Actinomycetes</taxon>
        <taxon>Kineosporiales</taxon>
        <taxon>Kineosporiaceae</taxon>
        <taxon>Kineococcus</taxon>
    </lineage>
</organism>
<keyword evidence="2" id="KW-0479">Metal-binding</keyword>
<dbReference type="PROSITE" id="PS00908">
    <property type="entry name" value="MR_MLE_1"/>
    <property type="match status" value="1"/>
</dbReference>
<dbReference type="RefSeq" id="WP_367638990.1">
    <property type="nucleotide sequence ID" value="NZ_JBFNQN010000009.1"/>
</dbReference>
<dbReference type="PROSITE" id="PS00909">
    <property type="entry name" value="MR_MLE_2"/>
    <property type="match status" value="1"/>
</dbReference>
<comment type="cofactor">
    <cofactor evidence="1">
        <name>Mg(2+)</name>
        <dbReference type="ChEBI" id="CHEBI:18420"/>
    </cofactor>
</comment>
<dbReference type="InterPro" id="IPR029065">
    <property type="entry name" value="Enolase_C-like"/>
</dbReference>
<keyword evidence="3" id="KW-0460">Magnesium</keyword>
<dbReference type="Pfam" id="PF13378">
    <property type="entry name" value="MR_MLE_C"/>
    <property type="match status" value="1"/>
</dbReference>
<dbReference type="SFLD" id="SFLDG00179">
    <property type="entry name" value="mandelate_racemase"/>
    <property type="match status" value="1"/>
</dbReference>
<dbReference type="Gene3D" id="3.20.20.120">
    <property type="entry name" value="Enolase-like C-terminal domain"/>
    <property type="match status" value="1"/>
</dbReference>
<dbReference type="EMBL" id="JBFNQN010000009">
    <property type="protein sequence ID" value="MEW9265859.1"/>
    <property type="molecule type" value="Genomic_DNA"/>
</dbReference>
<dbReference type="SUPFAM" id="SSF51604">
    <property type="entry name" value="Enolase C-terminal domain-like"/>
    <property type="match status" value="1"/>
</dbReference>
<comment type="caution">
    <text evidence="5">The sequence shown here is derived from an EMBL/GenBank/DDBJ whole genome shotgun (WGS) entry which is preliminary data.</text>
</comment>
<dbReference type="PANTHER" id="PTHR13794:SF58">
    <property type="entry name" value="MITOCHONDRIAL ENOLASE SUPERFAMILY MEMBER 1"/>
    <property type="match status" value="1"/>
</dbReference>
<dbReference type="InterPro" id="IPR036849">
    <property type="entry name" value="Enolase-like_C_sf"/>
</dbReference>
<dbReference type="InterPro" id="IPR033978">
    <property type="entry name" value="L-talarate_dehydratase"/>
</dbReference>
<dbReference type="SFLD" id="SFLDF00134">
    <property type="entry name" value="L-talarate/galactarate_dehydra"/>
    <property type="match status" value="1"/>
</dbReference>
<dbReference type="NCBIfam" id="NF047820">
    <property type="entry name" value="TalGalacDh"/>
    <property type="match status" value="1"/>
</dbReference>
<keyword evidence="6" id="KW-1185">Reference proteome</keyword>
<accession>A0ABV3P895</accession>
<protein>
    <submittedName>
        <fullName evidence="5">Mandelate racemase/muconate lactonizing enzyme family protein</fullName>
    </submittedName>
</protein>
<feature type="domain" description="Mandelate racemase/muconate lactonizing enzyme C-terminal" evidence="4">
    <location>
        <begin position="165"/>
        <end position="262"/>
    </location>
</feature>
<dbReference type="InterPro" id="IPR029017">
    <property type="entry name" value="Enolase-like_N"/>
</dbReference>
<evidence type="ECO:0000256" key="3">
    <source>
        <dbReference type="ARBA" id="ARBA00022842"/>
    </source>
</evidence>
<evidence type="ECO:0000256" key="2">
    <source>
        <dbReference type="ARBA" id="ARBA00022723"/>
    </source>
</evidence>
<dbReference type="PANTHER" id="PTHR13794">
    <property type="entry name" value="ENOLASE SUPERFAMILY, MANDELATE RACEMASE"/>
    <property type="match status" value="1"/>
</dbReference>
<dbReference type="SFLD" id="SFLDS00001">
    <property type="entry name" value="Enolase"/>
    <property type="match status" value="1"/>
</dbReference>
<name>A0ABV3P895_9ACTN</name>
<proteinExistence type="predicted"/>
<dbReference type="InterPro" id="IPR013341">
    <property type="entry name" value="Mandelate_racemase_N_dom"/>
</dbReference>
<evidence type="ECO:0000256" key="1">
    <source>
        <dbReference type="ARBA" id="ARBA00001946"/>
    </source>
</evidence>
<dbReference type="SUPFAM" id="SSF54826">
    <property type="entry name" value="Enolase N-terminal domain-like"/>
    <property type="match status" value="1"/>
</dbReference>
<reference evidence="5 6" key="1">
    <citation type="submission" date="2024-07" db="EMBL/GenBank/DDBJ databases">
        <authorList>
            <person name="Thanompreechachai J."/>
            <person name="Duangmal K."/>
        </authorList>
    </citation>
    <scope>NUCLEOTIDE SEQUENCE [LARGE SCALE GENOMIC DNA]</scope>
    <source>
        <strain evidence="5 6">KCTC 19886</strain>
    </source>
</reference>
<dbReference type="InterPro" id="IPR046945">
    <property type="entry name" value="RHMD-like"/>
</dbReference>
<evidence type="ECO:0000259" key="4">
    <source>
        <dbReference type="SMART" id="SM00922"/>
    </source>
</evidence>
<sequence length="386" mass="42021">MSGSIRPTPEVTVPDRIRHVELSTLRLPLAQPISDAKVLTGRQRPMTEVVVLVAAVRTEDGHEGTGFSYSKRAGGPAQYAHAKEVAADLLGEDPSDIAKVATKLLWAGASVGRSGVATQAIAALDIALHDLKARRAGLPLSKLLGSHRDSVRTYNTSGGFLHTPLPEVLERADASLAAGIGGIKIKVGQPDTREDLRRVAAVREHLGPDVPLMVDANQQWDRRTALRMGRALEEFDLVWIEEPLDAYDAVGHADLARALDTPVATGEMLASVAEHLQLVEHRSADVLQPDAPRIGGITPFLRLAALADQAGLDLAPHFAMEIHLHLAATYPREPWVEHFEWLDPLFEERLETVAGRMVVPDRPGLGFTFSEQARAWTTERVEFGTR</sequence>
<dbReference type="CDD" id="cd03316">
    <property type="entry name" value="MR_like"/>
    <property type="match status" value="1"/>
</dbReference>
<dbReference type="InterPro" id="IPR018110">
    <property type="entry name" value="Mandel_Rmase/mucon_lact_enz_CS"/>
</dbReference>
<dbReference type="Proteomes" id="UP001555826">
    <property type="component" value="Unassembled WGS sequence"/>
</dbReference>
<dbReference type="SMART" id="SM00922">
    <property type="entry name" value="MR_MLE"/>
    <property type="match status" value="1"/>
</dbReference>
<gene>
    <name evidence="5" type="ORF">AB1207_13960</name>
</gene>
<dbReference type="Gene3D" id="3.30.390.10">
    <property type="entry name" value="Enolase-like, N-terminal domain"/>
    <property type="match status" value="1"/>
</dbReference>
<evidence type="ECO:0000313" key="5">
    <source>
        <dbReference type="EMBL" id="MEW9265859.1"/>
    </source>
</evidence>